<comment type="caution">
    <text evidence="6">The sequence shown here is derived from an EMBL/GenBank/DDBJ whole genome shotgun (WGS) entry which is preliminary data.</text>
</comment>
<dbReference type="PANTHER" id="PTHR33751">
    <property type="entry name" value="CBB3-TYPE CYTOCHROME C OXIDASE SUBUNIT FIXP"/>
    <property type="match status" value="1"/>
</dbReference>
<dbReference type="GO" id="GO:0020037">
    <property type="term" value="F:heme binding"/>
    <property type="evidence" value="ECO:0007669"/>
    <property type="project" value="InterPro"/>
</dbReference>
<dbReference type="STRING" id="1641875.XM53_21700"/>
<evidence type="ECO:0000256" key="1">
    <source>
        <dbReference type="ARBA" id="ARBA00022617"/>
    </source>
</evidence>
<keyword evidence="2 4" id="KW-0479">Metal-binding</keyword>
<evidence type="ECO:0000256" key="2">
    <source>
        <dbReference type="ARBA" id="ARBA00022723"/>
    </source>
</evidence>
<evidence type="ECO:0000256" key="3">
    <source>
        <dbReference type="ARBA" id="ARBA00023004"/>
    </source>
</evidence>
<dbReference type="PANTHER" id="PTHR33751:SF1">
    <property type="entry name" value="CBB3-TYPE CYTOCHROME C OXIDASE SUBUNIT FIXP"/>
    <property type="match status" value="1"/>
</dbReference>
<evidence type="ECO:0000313" key="7">
    <source>
        <dbReference type="Proteomes" id="UP000051295"/>
    </source>
</evidence>
<dbReference type="GO" id="GO:0009055">
    <property type="term" value="F:electron transfer activity"/>
    <property type="evidence" value="ECO:0007669"/>
    <property type="project" value="InterPro"/>
</dbReference>
<evidence type="ECO:0000313" key="6">
    <source>
        <dbReference type="EMBL" id="KRS10315.1"/>
    </source>
</evidence>
<evidence type="ECO:0000259" key="5">
    <source>
        <dbReference type="PROSITE" id="PS51007"/>
    </source>
</evidence>
<dbReference type="SUPFAM" id="SSF46626">
    <property type="entry name" value="Cytochrome c"/>
    <property type="match status" value="1"/>
</dbReference>
<dbReference type="InterPro" id="IPR050597">
    <property type="entry name" value="Cytochrome_c_Oxidase_Subunit"/>
</dbReference>
<reference evidence="6 7" key="1">
    <citation type="submission" date="2015-04" db="EMBL/GenBank/DDBJ databases">
        <title>The draft genome sequence of Roseovarius sp.R12b.</title>
        <authorList>
            <person name="Li G."/>
            <person name="Lai Q."/>
            <person name="Shao Z."/>
            <person name="Yan P."/>
        </authorList>
    </citation>
    <scope>NUCLEOTIDE SEQUENCE [LARGE SCALE GENOMIC DNA]</scope>
    <source>
        <strain evidence="6 7">R12B</strain>
    </source>
</reference>
<dbReference type="OrthoDB" id="7854060at2"/>
<protein>
    <submittedName>
        <fullName evidence="6">Cytochrome C</fullName>
    </submittedName>
</protein>
<feature type="domain" description="Cytochrome c" evidence="5">
    <location>
        <begin position="60"/>
        <end position="146"/>
    </location>
</feature>
<proteinExistence type="predicted"/>
<organism evidence="6 7">
    <name type="scientific">Roseovarius atlanticus</name>
    <dbReference type="NCBI Taxonomy" id="1641875"/>
    <lineage>
        <taxon>Bacteria</taxon>
        <taxon>Pseudomonadati</taxon>
        <taxon>Pseudomonadota</taxon>
        <taxon>Alphaproteobacteria</taxon>
        <taxon>Rhodobacterales</taxon>
        <taxon>Roseobacteraceae</taxon>
        <taxon>Roseovarius</taxon>
    </lineage>
</organism>
<gene>
    <name evidence="6" type="ORF">XM53_21700</name>
</gene>
<dbReference type="Gene3D" id="1.10.760.10">
    <property type="entry name" value="Cytochrome c-like domain"/>
    <property type="match status" value="1"/>
</dbReference>
<dbReference type="PROSITE" id="PS51007">
    <property type="entry name" value="CYTC"/>
    <property type="match status" value="1"/>
</dbReference>
<dbReference type="EMBL" id="LAXJ01000038">
    <property type="protein sequence ID" value="KRS10315.1"/>
    <property type="molecule type" value="Genomic_DNA"/>
</dbReference>
<dbReference type="Pfam" id="PF00034">
    <property type="entry name" value="Cytochrom_C"/>
    <property type="match status" value="1"/>
</dbReference>
<dbReference type="InterPro" id="IPR009056">
    <property type="entry name" value="Cyt_c-like_dom"/>
</dbReference>
<keyword evidence="7" id="KW-1185">Reference proteome</keyword>
<dbReference type="InterPro" id="IPR036909">
    <property type="entry name" value="Cyt_c-like_dom_sf"/>
</dbReference>
<sequence length="152" mass="16506">MNKTVLAILAFFVLGGAVVYWKIAQQPQQGMGHSMVPPDTSDLESGAPMVEVSLPAELSDQAQMGKRAYEATCAECHGKNAAGQNGVAPPLVHKIYEPNHHSDMAFVMAAKNGVRAHHWKFGNMPPVEGLTDGDVKLIARYVRELQRENGIN</sequence>
<dbReference type="RefSeq" id="WP_057796888.1">
    <property type="nucleotide sequence ID" value="NZ_LAXJ01000038.1"/>
</dbReference>
<keyword evidence="1 4" id="KW-0349">Heme</keyword>
<name>A0A0T5NMW6_9RHOB</name>
<dbReference type="GO" id="GO:0046872">
    <property type="term" value="F:metal ion binding"/>
    <property type="evidence" value="ECO:0007669"/>
    <property type="project" value="UniProtKB-KW"/>
</dbReference>
<accession>A0A0T5NMW6</accession>
<dbReference type="PATRIC" id="fig|1641875.4.peg.3423"/>
<dbReference type="Proteomes" id="UP000051295">
    <property type="component" value="Unassembled WGS sequence"/>
</dbReference>
<dbReference type="AlphaFoldDB" id="A0A0T5NMW6"/>
<keyword evidence="3 4" id="KW-0408">Iron</keyword>
<evidence type="ECO:0000256" key="4">
    <source>
        <dbReference type="PROSITE-ProRule" id="PRU00433"/>
    </source>
</evidence>